<dbReference type="PRINTS" id="PR00625">
    <property type="entry name" value="JDOMAIN"/>
</dbReference>
<sequence length="375" mass="43977">MNQDESTKCIQIAKSAISQKDFDKVKISSFIIHQLKAKRFLEKSMRLHETGEAKKLLEMVIKRLNGDSKVFDDSQSTTSQSTHASTSQKKHATQHQQPQEPPNYSKEDVERCKAIINKKDYYDILGVTKTATEDEVKKAYKKLALKFHPDKNRAPNATDAFKKVSQAFACLSNAEKKRIYDQHGSEENFQQRYQQSYYQEDFNPHDIFSAFFGFDSGMARRHHQNQRPYQQQQRQHQQQNREQHNNPMALLQMGPLLLILLVSILSSFGSIGTGYTEKSYAFSYSQTYQYPVQVVSYRLSKAYFVSQWTANDLRADLNKKYKLDEKVEDDIIKRYEGKCEEAKKQRQMYINLSKKYSEDLKNYDYYLDKILKNYQ</sequence>
<feature type="compositionally biased region" description="Low complexity" evidence="6">
    <location>
        <begin position="226"/>
        <end position="238"/>
    </location>
</feature>
<organism evidence="8 9">
    <name type="scientific">Stylonychia lemnae</name>
    <name type="common">Ciliate</name>
    <dbReference type="NCBI Taxonomy" id="5949"/>
    <lineage>
        <taxon>Eukaryota</taxon>
        <taxon>Sar</taxon>
        <taxon>Alveolata</taxon>
        <taxon>Ciliophora</taxon>
        <taxon>Intramacronucleata</taxon>
        <taxon>Spirotrichea</taxon>
        <taxon>Stichotrichia</taxon>
        <taxon>Sporadotrichida</taxon>
        <taxon>Oxytrichidae</taxon>
        <taxon>Stylonychinae</taxon>
        <taxon>Stylonychia</taxon>
    </lineage>
</organism>
<evidence type="ECO:0000256" key="1">
    <source>
        <dbReference type="ARBA" id="ARBA00004389"/>
    </source>
</evidence>
<name>A0A078A8G4_STYLE</name>
<evidence type="ECO:0000256" key="3">
    <source>
        <dbReference type="ARBA" id="ARBA00022824"/>
    </source>
</evidence>
<dbReference type="GO" id="GO:0071218">
    <property type="term" value="P:cellular response to misfolded protein"/>
    <property type="evidence" value="ECO:0007669"/>
    <property type="project" value="TreeGrafter"/>
</dbReference>
<dbReference type="SMART" id="SM00271">
    <property type="entry name" value="DnaJ"/>
    <property type="match status" value="1"/>
</dbReference>
<dbReference type="PANTHER" id="PTHR43908">
    <property type="entry name" value="AT29763P-RELATED"/>
    <property type="match status" value="1"/>
</dbReference>
<proteinExistence type="predicted"/>
<keyword evidence="3" id="KW-0256">Endoplasmic reticulum</keyword>
<dbReference type="InParanoid" id="A0A078A8G4"/>
<dbReference type="InterPro" id="IPR051100">
    <property type="entry name" value="DnaJ_subfamily_B/C"/>
</dbReference>
<dbReference type="EMBL" id="CCKQ01005808">
    <property type="protein sequence ID" value="CDW77071.1"/>
    <property type="molecule type" value="Genomic_DNA"/>
</dbReference>
<evidence type="ECO:0000259" key="7">
    <source>
        <dbReference type="PROSITE" id="PS50076"/>
    </source>
</evidence>
<dbReference type="InterPro" id="IPR018253">
    <property type="entry name" value="DnaJ_domain_CS"/>
</dbReference>
<dbReference type="InterPro" id="IPR015399">
    <property type="entry name" value="DUF1977_DnaJ-like"/>
</dbReference>
<protein>
    <recommendedName>
        <fullName evidence="7">J domain-containing protein</fullName>
    </recommendedName>
</protein>
<evidence type="ECO:0000256" key="6">
    <source>
        <dbReference type="SAM" id="MobiDB-lite"/>
    </source>
</evidence>
<dbReference type="PANTHER" id="PTHR43908:SF3">
    <property type="entry name" value="AT29763P-RELATED"/>
    <property type="match status" value="1"/>
</dbReference>
<feature type="region of interest" description="Disordered" evidence="6">
    <location>
        <begin position="70"/>
        <end position="108"/>
    </location>
</feature>
<keyword evidence="4" id="KW-1133">Transmembrane helix</keyword>
<dbReference type="PROSITE" id="PS50076">
    <property type="entry name" value="DNAJ_2"/>
    <property type="match status" value="1"/>
</dbReference>
<feature type="region of interest" description="Disordered" evidence="6">
    <location>
        <begin position="222"/>
        <end position="243"/>
    </location>
</feature>
<dbReference type="GO" id="GO:0030544">
    <property type="term" value="F:Hsp70 protein binding"/>
    <property type="evidence" value="ECO:0007669"/>
    <property type="project" value="TreeGrafter"/>
</dbReference>
<dbReference type="Pfam" id="PF09320">
    <property type="entry name" value="DUF1977"/>
    <property type="match status" value="1"/>
</dbReference>
<reference evidence="8 9" key="1">
    <citation type="submission" date="2014-06" db="EMBL/GenBank/DDBJ databases">
        <authorList>
            <person name="Swart Estienne"/>
        </authorList>
    </citation>
    <scope>NUCLEOTIDE SEQUENCE [LARGE SCALE GENOMIC DNA]</scope>
    <source>
        <strain evidence="8 9">130c</strain>
    </source>
</reference>
<evidence type="ECO:0000256" key="2">
    <source>
        <dbReference type="ARBA" id="ARBA00022692"/>
    </source>
</evidence>
<evidence type="ECO:0000256" key="4">
    <source>
        <dbReference type="ARBA" id="ARBA00022989"/>
    </source>
</evidence>
<dbReference type="AlphaFoldDB" id="A0A078A8G4"/>
<dbReference type="InterPro" id="IPR036869">
    <property type="entry name" value="J_dom_sf"/>
</dbReference>
<dbReference type="SUPFAM" id="SSF46565">
    <property type="entry name" value="Chaperone J-domain"/>
    <property type="match status" value="1"/>
</dbReference>
<keyword evidence="2" id="KW-0812">Transmembrane</keyword>
<dbReference type="OMA" id="DQWGEEG"/>
<keyword evidence="5" id="KW-0472">Membrane</keyword>
<evidence type="ECO:0000313" key="8">
    <source>
        <dbReference type="EMBL" id="CDW77071.1"/>
    </source>
</evidence>
<evidence type="ECO:0000313" key="9">
    <source>
        <dbReference type="Proteomes" id="UP000039865"/>
    </source>
</evidence>
<dbReference type="CDD" id="cd06257">
    <property type="entry name" value="DnaJ"/>
    <property type="match status" value="1"/>
</dbReference>
<dbReference type="GO" id="GO:0005789">
    <property type="term" value="C:endoplasmic reticulum membrane"/>
    <property type="evidence" value="ECO:0007669"/>
    <property type="project" value="UniProtKB-SubCell"/>
</dbReference>
<gene>
    <name evidence="8" type="primary">Contig10482.g11187</name>
    <name evidence="8" type="ORF">STYLEM_6039</name>
</gene>
<comment type="subcellular location">
    <subcellularLocation>
        <location evidence="1">Endoplasmic reticulum membrane</location>
        <topology evidence="1">Single-pass membrane protein</topology>
    </subcellularLocation>
</comment>
<dbReference type="Pfam" id="PF00226">
    <property type="entry name" value="DnaJ"/>
    <property type="match status" value="1"/>
</dbReference>
<dbReference type="InterPro" id="IPR001623">
    <property type="entry name" value="DnaJ_domain"/>
</dbReference>
<dbReference type="OrthoDB" id="552049at2759"/>
<keyword evidence="9" id="KW-1185">Reference proteome</keyword>
<dbReference type="FunCoup" id="A0A078A8G4">
    <property type="interactions" value="206"/>
</dbReference>
<dbReference type="Proteomes" id="UP000039865">
    <property type="component" value="Unassembled WGS sequence"/>
</dbReference>
<accession>A0A078A8G4</accession>
<dbReference type="Gene3D" id="1.10.287.110">
    <property type="entry name" value="DnaJ domain"/>
    <property type="match status" value="1"/>
</dbReference>
<dbReference type="PROSITE" id="PS00636">
    <property type="entry name" value="DNAJ_1"/>
    <property type="match status" value="1"/>
</dbReference>
<evidence type="ECO:0000256" key="5">
    <source>
        <dbReference type="ARBA" id="ARBA00023136"/>
    </source>
</evidence>
<feature type="compositionally biased region" description="Low complexity" evidence="6">
    <location>
        <begin position="74"/>
        <end position="87"/>
    </location>
</feature>
<feature type="domain" description="J" evidence="7">
    <location>
        <begin position="120"/>
        <end position="184"/>
    </location>
</feature>